<evidence type="ECO:0000313" key="1">
    <source>
        <dbReference type="EMBL" id="GFD15572.1"/>
    </source>
</evidence>
<feature type="non-terminal residue" evidence="1">
    <location>
        <position position="1"/>
    </location>
</feature>
<comment type="caution">
    <text evidence="1">The sequence shown here is derived from an EMBL/GenBank/DDBJ whole genome shotgun (WGS) entry which is preliminary data.</text>
</comment>
<dbReference type="EMBL" id="BKCJ011287412">
    <property type="protein sequence ID" value="GFD15572.1"/>
    <property type="molecule type" value="Genomic_DNA"/>
</dbReference>
<feature type="non-terminal residue" evidence="1">
    <location>
        <position position="146"/>
    </location>
</feature>
<dbReference type="AlphaFoldDB" id="A0A699TXD3"/>
<name>A0A699TXD3_TANCI</name>
<protein>
    <recommendedName>
        <fullName evidence="2">Reverse transcriptase domain-containing protein</fullName>
    </recommendedName>
</protein>
<accession>A0A699TXD3</accession>
<gene>
    <name evidence="1" type="ORF">Tci_887541</name>
</gene>
<proteinExistence type="predicted"/>
<organism evidence="1">
    <name type="scientific">Tanacetum cinerariifolium</name>
    <name type="common">Dalmatian daisy</name>
    <name type="synonym">Chrysanthemum cinerariifolium</name>
    <dbReference type="NCBI Taxonomy" id="118510"/>
    <lineage>
        <taxon>Eukaryota</taxon>
        <taxon>Viridiplantae</taxon>
        <taxon>Streptophyta</taxon>
        <taxon>Embryophyta</taxon>
        <taxon>Tracheophyta</taxon>
        <taxon>Spermatophyta</taxon>
        <taxon>Magnoliopsida</taxon>
        <taxon>eudicotyledons</taxon>
        <taxon>Gunneridae</taxon>
        <taxon>Pentapetalae</taxon>
        <taxon>asterids</taxon>
        <taxon>campanulids</taxon>
        <taxon>Asterales</taxon>
        <taxon>Asteraceae</taxon>
        <taxon>Asteroideae</taxon>
        <taxon>Anthemideae</taxon>
        <taxon>Anthemidinae</taxon>
        <taxon>Tanacetum</taxon>
    </lineage>
</organism>
<evidence type="ECO:0008006" key="2">
    <source>
        <dbReference type="Google" id="ProtNLM"/>
    </source>
</evidence>
<sequence length="146" mass="16125">YSEDTLEDLKTKHPFYPASSLPHIPIDHHHLIASSTVVLDKIKSFPFGGIRPTVVGTVWRRLVAKVSAIMIGHSLDGYLDGLQFGVGVSGGSEAILYFVNRLIDACGDDVGLTMLLVDFMNTFNLVDREAMLREVCLRCPAISHWV</sequence>
<reference evidence="1" key="1">
    <citation type="journal article" date="2019" name="Sci. Rep.">
        <title>Draft genome of Tanacetum cinerariifolium, the natural source of mosquito coil.</title>
        <authorList>
            <person name="Yamashiro T."/>
            <person name="Shiraishi A."/>
            <person name="Satake H."/>
            <person name="Nakayama K."/>
        </authorList>
    </citation>
    <scope>NUCLEOTIDE SEQUENCE</scope>
</reference>